<evidence type="ECO:0000313" key="2">
    <source>
        <dbReference type="EMBL" id="TWU60844.1"/>
    </source>
</evidence>
<feature type="transmembrane region" description="Helical" evidence="1">
    <location>
        <begin position="139"/>
        <end position="159"/>
    </location>
</feature>
<feature type="transmembrane region" description="Helical" evidence="1">
    <location>
        <begin position="503"/>
        <end position="522"/>
    </location>
</feature>
<keyword evidence="1" id="KW-0812">Transmembrane</keyword>
<organism evidence="2 3">
    <name type="scientific">Rubripirellula tenax</name>
    <dbReference type="NCBI Taxonomy" id="2528015"/>
    <lineage>
        <taxon>Bacteria</taxon>
        <taxon>Pseudomonadati</taxon>
        <taxon>Planctomycetota</taxon>
        <taxon>Planctomycetia</taxon>
        <taxon>Pirellulales</taxon>
        <taxon>Pirellulaceae</taxon>
        <taxon>Rubripirellula</taxon>
    </lineage>
</organism>
<gene>
    <name evidence="2" type="ORF">Poly51_11250</name>
</gene>
<name>A0A5C6FLY9_9BACT</name>
<protein>
    <recommendedName>
        <fullName evidence="4">Glycosyltransferase RgtA/B/C/D-like domain-containing protein</fullName>
    </recommendedName>
</protein>
<evidence type="ECO:0000313" key="3">
    <source>
        <dbReference type="Proteomes" id="UP000318288"/>
    </source>
</evidence>
<sequence>MTNMRNDTDHHRMIRTILGTMILVSVAIAAGRIATVTSAEGDTAFLSANDRSRWCTIASLVEDGTYAIDRQIEIANPIHRNRRPWGTIDKVRHTGADGKLHYYSSKPPLFPTMVAGVYKLVHLSTGMTMTAQPIYVPRLILALVNLPMLAVFLVATTAVIRRVCESVEGQVMSVAATCFGTMMLPFTVSLNNHLPAAASMAAAMAIYLSAGDRIAGAQRGDSLRVSACSWCAMGMLAAFAAANELPALSMAVFWGVLAVWLDRRSVIPMAGGVAVVAVAFFATTWIAHESLRPPYAHRGVGAVVAHFEASTESPDQQLATDVQRVIVDRGLVPAEATFAIKPSDESKRYRVFADDRSFALVRDETGWQLSRWDDWYEYPGSYWQDGRRRGVDRGEPSRWIYFFHMTFGHYGLFSLTPIWCLLPFGFAMSLRTGPPEYRRMVAAILLATLVCFAFYLFRPMIDRNYGGVSTCLRWLLWFAPLWLAMVAVAIDACVRSTLGRRSVWALLAMSIFSMSTALSSPWQSPWLYRFWQFLGWIDA</sequence>
<comment type="caution">
    <text evidence="2">The sequence shown here is derived from an EMBL/GenBank/DDBJ whole genome shotgun (WGS) entry which is preliminary data.</text>
</comment>
<accession>A0A5C6FLY9</accession>
<keyword evidence="3" id="KW-1185">Reference proteome</keyword>
<reference evidence="2 3" key="1">
    <citation type="submission" date="2019-02" db="EMBL/GenBank/DDBJ databases">
        <title>Deep-cultivation of Planctomycetes and their phenomic and genomic characterization uncovers novel biology.</title>
        <authorList>
            <person name="Wiegand S."/>
            <person name="Jogler M."/>
            <person name="Boedeker C."/>
            <person name="Pinto D."/>
            <person name="Vollmers J."/>
            <person name="Rivas-Marin E."/>
            <person name="Kohn T."/>
            <person name="Peeters S.H."/>
            <person name="Heuer A."/>
            <person name="Rast P."/>
            <person name="Oberbeckmann S."/>
            <person name="Bunk B."/>
            <person name="Jeske O."/>
            <person name="Meyerdierks A."/>
            <person name="Storesund J.E."/>
            <person name="Kallscheuer N."/>
            <person name="Luecker S."/>
            <person name="Lage O.M."/>
            <person name="Pohl T."/>
            <person name="Merkel B.J."/>
            <person name="Hornburger P."/>
            <person name="Mueller R.-W."/>
            <person name="Bruemmer F."/>
            <person name="Labrenz M."/>
            <person name="Spormann A.M."/>
            <person name="Op Den Camp H."/>
            <person name="Overmann J."/>
            <person name="Amann R."/>
            <person name="Jetten M.S.M."/>
            <person name="Mascher T."/>
            <person name="Medema M.H."/>
            <person name="Devos D.P."/>
            <person name="Kaster A.-K."/>
            <person name="Ovreas L."/>
            <person name="Rohde M."/>
            <person name="Galperin M.Y."/>
            <person name="Jogler C."/>
        </authorList>
    </citation>
    <scope>NUCLEOTIDE SEQUENCE [LARGE SCALE GENOMIC DNA]</scope>
    <source>
        <strain evidence="2 3">Poly51</strain>
    </source>
</reference>
<evidence type="ECO:0008006" key="4">
    <source>
        <dbReference type="Google" id="ProtNLM"/>
    </source>
</evidence>
<dbReference type="Proteomes" id="UP000318288">
    <property type="component" value="Unassembled WGS sequence"/>
</dbReference>
<proteinExistence type="predicted"/>
<feature type="transmembrane region" description="Helical" evidence="1">
    <location>
        <begin position="440"/>
        <end position="457"/>
    </location>
</feature>
<dbReference type="AlphaFoldDB" id="A0A5C6FLY9"/>
<dbReference type="EMBL" id="SJPW01000001">
    <property type="protein sequence ID" value="TWU60844.1"/>
    <property type="molecule type" value="Genomic_DNA"/>
</dbReference>
<feature type="transmembrane region" description="Helical" evidence="1">
    <location>
        <begin position="407"/>
        <end position="428"/>
    </location>
</feature>
<feature type="transmembrane region" description="Helical" evidence="1">
    <location>
        <begin position="245"/>
        <end position="261"/>
    </location>
</feature>
<feature type="transmembrane region" description="Helical" evidence="1">
    <location>
        <begin position="266"/>
        <end position="287"/>
    </location>
</feature>
<feature type="transmembrane region" description="Helical" evidence="1">
    <location>
        <begin position="171"/>
        <end position="188"/>
    </location>
</feature>
<feature type="transmembrane region" description="Helical" evidence="1">
    <location>
        <begin position="477"/>
        <end position="494"/>
    </location>
</feature>
<keyword evidence="1" id="KW-1133">Transmembrane helix</keyword>
<keyword evidence="1" id="KW-0472">Membrane</keyword>
<evidence type="ECO:0000256" key="1">
    <source>
        <dbReference type="SAM" id="Phobius"/>
    </source>
</evidence>